<evidence type="ECO:0000313" key="2">
    <source>
        <dbReference type="WBParaSite" id="L893_g16410.t1"/>
    </source>
</evidence>
<organism evidence="1 2">
    <name type="scientific">Steinernema glaseri</name>
    <dbReference type="NCBI Taxonomy" id="37863"/>
    <lineage>
        <taxon>Eukaryota</taxon>
        <taxon>Metazoa</taxon>
        <taxon>Ecdysozoa</taxon>
        <taxon>Nematoda</taxon>
        <taxon>Chromadorea</taxon>
        <taxon>Rhabditida</taxon>
        <taxon>Tylenchina</taxon>
        <taxon>Panagrolaimomorpha</taxon>
        <taxon>Strongyloidoidea</taxon>
        <taxon>Steinernematidae</taxon>
        <taxon>Steinernema</taxon>
    </lineage>
</organism>
<keyword evidence="1" id="KW-1185">Reference proteome</keyword>
<sequence>MQRPSPALRRQKAEVYKNSRYPINVDLALESVLPRTFCVTNSIRHLIAFFKKAEYPRKVVLMDLLMDTA</sequence>
<dbReference type="AlphaFoldDB" id="A0A1I7YHK1"/>
<dbReference type="WBParaSite" id="L893_g16410.t1">
    <property type="protein sequence ID" value="L893_g16410.t1"/>
    <property type="gene ID" value="L893_g16410"/>
</dbReference>
<evidence type="ECO:0000313" key="1">
    <source>
        <dbReference type="Proteomes" id="UP000095287"/>
    </source>
</evidence>
<accession>A0A1I7YHK1</accession>
<protein>
    <submittedName>
        <fullName evidence="2">Response regulatory domain-containing protein</fullName>
    </submittedName>
</protein>
<name>A0A1I7YHK1_9BILA</name>
<dbReference type="Proteomes" id="UP000095287">
    <property type="component" value="Unplaced"/>
</dbReference>
<reference evidence="2" key="1">
    <citation type="submission" date="2016-11" db="UniProtKB">
        <authorList>
            <consortium name="WormBaseParasite"/>
        </authorList>
    </citation>
    <scope>IDENTIFICATION</scope>
</reference>
<proteinExistence type="predicted"/>